<accession>A0A8H3LB59</accession>
<reference evidence="1" key="1">
    <citation type="submission" date="2019-10" db="EMBL/GenBank/DDBJ databases">
        <title>Conservation and host-specific expression of non-tandemly repeated heterogenous ribosome RNA gene in arbuscular mycorrhizal fungi.</title>
        <authorList>
            <person name="Maeda T."/>
            <person name="Kobayashi Y."/>
            <person name="Nakagawa T."/>
            <person name="Ezawa T."/>
            <person name="Yamaguchi K."/>
            <person name="Bino T."/>
            <person name="Nishimoto Y."/>
            <person name="Shigenobu S."/>
            <person name="Kawaguchi M."/>
        </authorList>
    </citation>
    <scope>NUCLEOTIDE SEQUENCE</scope>
    <source>
        <strain evidence="1">HR1</strain>
    </source>
</reference>
<dbReference type="EMBL" id="BLAL01000060">
    <property type="protein sequence ID" value="GES82440.1"/>
    <property type="molecule type" value="Genomic_DNA"/>
</dbReference>
<sequence length="348" mass="40175">MHDTKINGKESVLMIINPSLNLFVHMRQDNVVVPATNDKIIGVLFLQNGKRRSGRRDYIIFSTNGIARTRSDELFALVLKTINSLLELLVSFPSAALRHEDRHNIIAWSTFKAPFSKSRQEACQLSGCYDRTSGGMVHTKRAPDTSQNYRPLDLDLHISKSNSFIDVNELNKIRGKLRRKNKIRTTPDNVKNSNKKDKSKGLSKFAFANAYIVLSPETVMHLRHHPIVMIRLLLFRLIQALTTHQRRRQDRININIFYIYIYSRQINEFSIRTSHKSCRGSVSEQKAHTIRQSHMPIMSAKGRCGIIFSSAHRTLINGSPYTKNYYKRLLSLLLKVRLYIYIYNSSEN</sequence>
<evidence type="ECO:0000313" key="1">
    <source>
        <dbReference type="EMBL" id="GES82440.1"/>
    </source>
</evidence>
<protein>
    <submittedName>
        <fullName evidence="1">Uncharacterized protein</fullName>
    </submittedName>
</protein>
<comment type="caution">
    <text evidence="1">The sequence shown here is derived from an EMBL/GenBank/DDBJ whole genome shotgun (WGS) entry which is preliminary data.</text>
</comment>
<organism evidence="1 2">
    <name type="scientific">Rhizophagus clarus</name>
    <dbReference type="NCBI Taxonomy" id="94130"/>
    <lineage>
        <taxon>Eukaryota</taxon>
        <taxon>Fungi</taxon>
        <taxon>Fungi incertae sedis</taxon>
        <taxon>Mucoromycota</taxon>
        <taxon>Glomeromycotina</taxon>
        <taxon>Glomeromycetes</taxon>
        <taxon>Glomerales</taxon>
        <taxon>Glomeraceae</taxon>
        <taxon>Rhizophagus</taxon>
    </lineage>
</organism>
<name>A0A8H3LB59_9GLOM</name>
<dbReference type="Proteomes" id="UP000615446">
    <property type="component" value="Unassembled WGS sequence"/>
</dbReference>
<dbReference type="AlphaFoldDB" id="A0A8H3LB59"/>
<proteinExistence type="predicted"/>
<evidence type="ECO:0000313" key="2">
    <source>
        <dbReference type="Proteomes" id="UP000615446"/>
    </source>
</evidence>
<gene>
    <name evidence="1" type="ORF">RCL2_000964700</name>
</gene>